<evidence type="ECO:0000313" key="1">
    <source>
        <dbReference type="EMBL" id="CAB4782240.1"/>
    </source>
</evidence>
<name>A0A6J6WCS6_9ZZZZ</name>
<dbReference type="EMBL" id="CAEZZY010000093">
    <property type="protein sequence ID" value="CAB4782240.1"/>
    <property type="molecule type" value="Genomic_DNA"/>
</dbReference>
<organism evidence="1">
    <name type="scientific">freshwater metagenome</name>
    <dbReference type="NCBI Taxonomy" id="449393"/>
    <lineage>
        <taxon>unclassified sequences</taxon>
        <taxon>metagenomes</taxon>
        <taxon>ecological metagenomes</taxon>
    </lineage>
</organism>
<accession>A0A6J6WCS6</accession>
<reference evidence="1" key="1">
    <citation type="submission" date="2020-05" db="EMBL/GenBank/DDBJ databases">
        <authorList>
            <person name="Chiriac C."/>
            <person name="Salcher M."/>
            <person name="Ghai R."/>
            <person name="Kavagutti S V."/>
        </authorList>
    </citation>
    <scope>NUCLEOTIDE SEQUENCE</scope>
</reference>
<sequence length="39" mass="4308">MAEVDKVSKNSDATSRIKELRLAALADEDGTKLRNYLNA</sequence>
<gene>
    <name evidence="1" type="ORF">UFOPK2928_00868</name>
</gene>
<protein>
    <submittedName>
        <fullName evidence="1">Unannotated protein</fullName>
    </submittedName>
</protein>
<dbReference type="AlphaFoldDB" id="A0A6J6WCS6"/>
<proteinExistence type="predicted"/>